<keyword evidence="3" id="KW-1185">Reference proteome</keyword>
<organism evidence="2 3">
    <name type="scientific">Vibrio aquimaris</name>
    <dbReference type="NCBI Taxonomy" id="2587862"/>
    <lineage>
        <taxon>Bacteria</taxon>
        <taxon>Pseudomonadati</taxon>
        <taxon>Pseudomonadota</taxon>
        <taxon>Gammaproteobacteria</taxon>
        <taxon>Vibrionales</taxon>
        <taxon>Vibrionaceae</taxon>
        <taxon>Vibrio</taxon>
    </lineage>
</organism>
<feature type="chain" id="PRO_5024987073" evidence="1">
    <location>
        <begin position="23"/>
        <end position="159"/>
    </location>
</feature>
<gene>
    <name evidence="2" type="ORF">FIV01_10575</name>
</gene>
<accession>A0A5P9CKU9</accession>
<proteinExistence type="predicted"/>
<dbReference type="RefSeq" id="WP_152430953.1">
    <property type="nucleotide sequence ID" value="NZ_CBCSDK010000001.1"/>
</dbReference>
<dbReference type="Proteomes" id="UP000326936">
    <property type="component" value="Chromosome"/>
</dbReference>
<dbReference type="AlphaFoldDB" id="A0A5P9CKU9"/>
<sequence length="159" mass="16713">MHNVHIKFLLGLAMLMTISAYGGGGGGDGSGGNTGSTTPSTSPSNAATSTVRLADIKIDPNNSLTSVYEVDINVPLPHLATSQVYISICDNSGGGIESINYDNCLLKAALQLGAGSYQLRVPNRCESLIAVVNVIEPNTSPLVYTLNHNNQPETIWLIQ</sequence>
<evidence type="ECO:0000256" key="1">
    <source>
        <dbReference type="SAM" id="SignalP"/>
    </source>
</evidence>
<dbReference type="EMBL" id="CP045350">
    <property type="protein sequence ID" value="QFT26874.1"/>
    <property type="molecule type" value="Genomic_DNA"/>
</dbReference>
<dbReference type="OrthoDB" id="5906465at2"/>
<reference evidence="2 3" key="1">
    <citation type="submission" date="2019-10" db="EMBL/GenBank/DDBJ databases">
        <title>Complete genome sequence of Vibrio sp. strain THAF100, isolated from non-filtered water from the water column of tank 6 of a marine aquarium containing stony-coral fragments. Water maintained at 26 degree C.</title>
        <authorList>
            <person name="Ruckert C."/>
            <person name="Franco A."/>
            <person name="Kalinowski J."/>
            <person name="Glaeser S."/>
        </authorList>
    </citation>
    <scope>NUCLEOTIDE SEQUENCE [LARGE SCALE GENOMIC DNA]</scope>
    <source>
        <strain evidence="2 3">THAF100</strain>
    </source>
</reference>
<evidence type="ECO:0000313" key="3">
    <source>
        <dbReference type="Proteomes" id="UP000326936"/>
    </source>
</evidence>
<name>A0A5P9CKU9_9VIBR</name>
<feature type="signal peptide" evidence="1">
    <location>
        <begin position="1"/>
        <end position="22"/>
    </location>
</feature>
<evidence type="ECO:0000313" key="2">
    <source>
        <dbReference type="EMBL" id="QFT26874.1"/>
    </source>
</evidence>
<protein>
    <submittedName>
        <fullName evidence="2">Uncharacterized protein</fullName>
    </submittedName>
</protein>
<dbReference type="KEGG" id="vaq:FIV01_10575"/>
<keyword evidence="1" id="KW-0732">Signal</keyword>